<evidence type="ECO:0000313" key="4">
    <source>
        <dbReference type="Proteomes" id="UP000465302"/>
    </source>
</evidence>
<keyword evidence="3" id="KW-1185">Reference proteome</keyword>
<accession>A0A2A7NA79</accession>
<reference evidence="2 3" key="1">
    <citation type="submission" date="2017-10" db="EMBL/GenBank/DDBJ databases">
        <title>The new phylogeny of genus Mycobacterium.</title>
        <authorList>
            <person name="Tortoli E."/>
            <person name="Trovato A."/>
            <person name="Cirillo D.M."/>
        </authorList>
    </citation>
    <scope>NUCLEOTIDE SEQUENCE [LARGE SCALE GENOMIC DNA]</scope>
    <source>
        <strain evidence="2 3">CCUG37673</strain>
    </source>
</reference>
<protein>
    <recommendedName>
        <fullName evidence="5">N-terminal of MaoC-like dehydratase domain-containing protein</fullName>
    </recommendedName>
</protein>
<gene>
    <name evidence="2" type="ORF">CQY20_07120</name>
    <name evidence="1" type="ORF">MAGR_08150</name>
</gene>
<evidence type="ECO:0008006" key="5">
    <source>
        <dbReference type="Google" id="ProtNLM"/>
    </source>
</evidence>
<name>A0A2A7NA79_MYCAG</name>
<dbReference type="OrthoDB" id="5195399at2"/>
<sequence length="156" mass="16464">MTIDSVNRVDAATAWSQLSECGEVRVGMVAPAQTINVSREHVDRVHSAIAAVVGDVDVPLGIADVCPDPLVFAMRAGLPRLAGFDQTIDGGSTWRDEAPPSIGLLYAVSQITEIAERRTTGGRRLVRVVYTTRLTDTRGELVGVAQGTSIHIGGAA</sequence>
<proteinExistence type="predicted"/>
<dbReference type="RefSeq" id="WP_097939373.1">
    <property type="nucleotide sequence ID" value="NZ_BLKS01000001.1"/>
</dbReference>
<dbReference type="EMBL" id="BLKS01000001">
    <property type="protein sequence ID" value="GFG49374.1"/>
    <property type="molecule type" value="Genomic_DNA"/>
</dbReference>
<dbReference type="Proteomes" id="UP000220914">
    <property type="component" value="Unassembled WGS sequence"/>
</dbReference>
<reference evidence="1" key="3">
    <citation type="submission" date="2020-02" db="EMBL/GenBank/DDBJ databases">
        <authorList>
            <person name="Matsumoto Y."/>
            <person name="Motooka D."/>
            <person name="Nakamura S."/>
        </authorList>
    </citation>
    <scope>NUCLEOTIDE SEQUENCE</scope>
    <source>
        <strain evidence="1">JCM 6377</strain>
    </source>
</reference>
<reference evidence="1 4" key="2">
    <citation type="journal article" date="2019" name="Emerg. Microbes Infect.">
        <title>Comprehensive subspecies identification of 175 nontuberculous mycobacteria species based on 7547 genomic profiles.</title>
        <authorList>
            <person name="Matsumoto Y."/>
            <person name="Kinjo T."/>
            <person name="Motooka D."/>
            <person name="Nabeya D."/>
            <person name="Jung N."/>
            <person name="Uechi K."/>
            <person name="Horii T."/>
            <person name="Iida T."/>
            <person name="Fujita J."/>
            <person name="Nakamura S."/>
        </authorList>
    </citation>
    <scope>NUCLEOTIDE SEQUENCE [LARGE SCALE GENOMIC DNA]</scope>
    <source>
        <strain evidence="1 4">JCM 6377</strain>
    </source>
</reference>
<dbReference type="AlphaFoldDB" id="A0A2A7NA79"/>
<dbReference type="Proteomes" id="UP000465302">
    <property type="component" value="Unassembled WGS sequence"/>
</dbReference>
<evidence type="ECO:0000313" key="2">
    <source>
        <dbReference type="EMBL" id="PEG40693.1"/>
    </source>
</evidence>
<organism evidence="2 3">
    <name type="scientific">Mycolicibacterium agri</name>
    <name type="common">Mycobacterium agri</name>
    <dbReference type="NCBI Taxonomy" id="36811"/>
    <lineage>
        <taxon>Bacteria</taxon>
        <taxon>Bacillati</taxon>
        <taxon>Actinomycetota</taxon>
        <taxon>Actinomycetes</taxon>
        <taxon>Mycobacteriales</taxon>
        <taxon>Mycobacteriaceae</taxon>
        <taxon>Mycolicibacterium</taxon>
    </lineage>
</organism>
<comment type="caution">
    <text evidence="2">The sequence shown here is derived from an EMBL/GenBank/DDBJ whole genome shotgun (WGS) entry which is preliminary data.</text>
</comment>
<dbReference type="EMBL" id="PDCP01000009">
    <property type="protein sequence ID" value="PEG40693.1"/>
    <property type="molecule type" value="Genomic_DNA"/>
</dbReference>
<evidence type="ECO:0000313" key="3">
    <source>
        <dbReference type="Proteomes" id="UP000220914"/>
    </source>
</evidence>
<evidence type="ECO:0000313" key="1">
    <source>
        <dbReference type="EMBL" id="GFG49374.1"/>
    </source>
</evidence>